<reference evidence="1 2" key="1">
    <citation type="journal article" date="2018" name="Sci. Rep.">
        <title>Genomic signatures of local adaptation to the degree of environmental predictability in rotifers.</title>
        <authorList>
            <person name="Franch-Gras L."/>
            <person name="Hahn C."/>
            <person name="Garcia-Roger E.M."/>
            <person name="Carmona M.J."/>
            <person name="Serra M."/>
            <person name="Gomez A."/>
        </authorList>
    </citation>
    <scope>NUCLEOTIDE SEQUENCE [LARGE SCALE GENOMIC DNA]</scope>
    <source>
        <strain evidence="1">HYR1</strain>
    </source>
</reference>
<evidence type="ECO:0000313" key="2">
    <source>
        <dbReference type="Proteomes" id="UP000276133"/>
    </source>
</evidence>
<dbReference type="Proteomes" id="UP000276133">
    <property type="component" value="Unassembled WGS sequence"/>
</dbReference>
<organism evidence="1 2">
    <name type="scientific">Brachionus plicatilis</name>
    <name type="common">Marine rotifer</name>
    <name type="synonym">Brachionus muelleri</name>
    <dbReference type="NCBI Taxonomy" id="10195"/>
    <lineage>
        <taxon>Eukaryota</taxon>
        <taxon>Metazoa</taxon>
        <taxon>Spiralia</taxon>
        <taxon>Gnathifera</taxon>
        <taxon>Rotifera</taxon>
        <taxon>Eurotatoria</taxon>
        <taxon>Monogononta</taxon>
        <taxon>Pseudotrocha</taxon>
        <taxon>Ploima</taxon>
        <taxon>Brachionidae</taxon>
        <taxon>Brachionus</taxon>
    </lineage>
</organism>
<sequence length="83" mass="10029">MKQYPTYVLISSDHNYSNSGLKFEIYHIYDSRRPKAFQPKLRHHEFYKKNNKQNNNEKKDKIYSLTHSMFQLNPTSVNTLQFS</sequence>
<proteinExistence type="predicted"/>
<evidence type="ECO:0000313" key="1">
    <source>
        <dbReference type="EMBL" id="RNA03016.1"/>
    </source>
</evidence>
<comment type="caution">
    <text evidence="1">The sequence shown here is derived from an EMBL/GenBank/DDBJ whole genome shotgun (WGS) entry which is preliminary data.</text>
</comment>
<dbReference type="EMBL" id="REGN01008683">
    <property type="protein sequence ID" value="RNA03016.1"/>
    <property type="molecule type" value="Genomic_DNA"/>
</dbReference>
<gene>
    <name evidence="1" type="ORF">BpHYR1_014598</name>
</gene>
<accession>A0A3M7PV38</accession>
<dbReference type="AlphaFoldDB" id="A0A3M7PV38"/>
<keyword evidence="2" id="KW-1185">Reference proteome</keyword>
<protein>
    <submittedName>
        <fullName evidence="1">Uncharacterized protein</fullName>
    </submittedName>
</protein>
<name>A0A3M7PV38_BRAPC</name>